<accession>A0A2S1LJZ8</accession>
<keyword evidence="4" id="KW-1185">Reference proteome</keyword>
<dbReference type="SUPFAM" id="SSF52540">
    <property type="entry name" value="P-loop containing nucleoside triphosphate hydrolases"/>
    <property type="match status" value="1"/>
</dbReference>
<dbReference type="SUPFAM" id="SSF53448">
    <property type="entry name" value="Nucleotide-diphospho-sugar transferases"/>
    <property type="match status" value="1"/>
</dbReference>
<name>A0A2S1LJZ8_9FLAO</name>
<dbReference type="Pfam" id="PF13521">
    <property type="entry name" value="AAA_28"/>
    <property type="match status" value="1"/>
</dbReference>
<dbReference type="PANTHER" id="PTHR37512:SF1">
    <property type="entry name" value="NADR_TTD14 AAA DOMAIN-CONTAINING PROTEIN"/>
    <property type="match status" value="1"/>
</dbReference>
<proteinExistence type="predicted"/>
<dbReference type="InterPro" id="IPR025393">
    <property type="entry name" value="DUF4301"/>
</dbReference>
<dbReference type="KEGG" id="fki:FK004_02030"/>
<feature type="domain" description="NadR/Ttd14 AAA" evidence="1">
    <location>
        <begin position="14"/>
        <end position="172"/>
    </location>
</feature>
<dbReference type="InterPro" id="IPR052735">
    <property type="entry name" value="NAD_biosynth-regulator"/>
</dbReference>
<dbReference type="InterPro" id="IPR027417">
    <property type="entry name" value="P-loop_NTPase"/>
</dbReference>
<feature type="domain" description="DUF4301" evidence="2">
    <location>
        <begin position="193"/>
        <end position="701"/>
    </location>
</feature>
<dbReference type="PANTHER" id="PTHR37512">
    <property type="entry name" value="TRIFUNCTIONAL NAD BIOSYNTHESIS/REGULATOR PROTEIN NADR"/>
    <property type="match status" value="1"/>
</dbReference>
<dbReference type="InterPro" id="IPR029044">
    <property type="entry name" value="Nucleotide-diphossugar_trans"/>
</dbReference>
<dbReference type="Proteomes" id="UP000244677">
    <property type="component" value="Chromosome"/>
</dbReference>
<sequence length="703" mass="80435">MEENLRQETTAVIKIALYGPESSGKTTLAKQLAAHFNTIWIPEFARNFLQQKWDNTQTTCAAEDLIPIMYGQIQLENEGVAEANELLFADTTLMTTKVFSEIYYNHCDPLLDTTAVAHTYDLYLLTDIDVPWEKDDLRDRPNERQFLFNRYREALISNNKPYIVISGTIEERLEKGITIVIELLKAKSLGFTSEDYFAIYDHGIPVSNIEKQFEAYRHGFRKITLMRPATPEDGIKFLTEDDAKDLEELFGKRKDDFRLKKFVPASGAASRMFKFLSEFLVEYNPQRESINAYINRKKDKELQVFLIGKEKLPFYKRIIKVARERYGDQKLWSKDLESYYFIKTMLDDPAFDYANKPKGILPFHHYDDHIASPLEEHLHESVFYANSNGVAQLHFTITKKHQEGFEKIISEVKSKIENESGIRLEVNFSYQHNATDTIAVTSDNKPFRDQKGQLVFRPGGHGALIENLNTLQSDIIFIKNIDNVIHNHVAIIARYKKALAGILIELQSQIFTFLRDLDGTVSIEKIDEILEFCNLELSIGIVEDFDALLNLEKVKFLQKILNRPIRVCGMVKNEGEPGGGPFWIASEDGSVSLQIVESSQVDSQDAEQMAIFAQASHFNPVDLVCGIRDYQGEMFDLKAFVDYGSGFIVHKTKDGRNIKAYELPGLWNGAMANWTTVFVEVPIITFNPVKTVNDLLKPAHQPE</sequence>
<protein>
    <submittedName>
        <fullName evidence="3">ATPase</fullName>
    </submittedName>
</protein>
<dbReference type="RefSeq" id="WP_108735741.1">
    <property type="nucleotide sequence ID" value="NZ_CP020919.1"/>
</dbReference>
<dbReference type="Gene3D" id="3.40.50.300">
    <property type="entry name" value="P-loop containing nucleotide triphosphate hydrolases"/>
    <property type="match status" value="1"/>
</dbReference>
<gene>
    <name evidence="3" type="ORF">FK004_02030</name>
</gene>
<organism evidence="3 4">
    <name type="scientific">Flavobacterium kingsejongi</name>
    <dbReference type="NCBI Taxonomy" id="1678728"/>
    <lineage>
        <taxon>Bacteria</taxon>
        <taxon>Pseudomonadati</taxon>
        <taxon>Bacteroidota</taxon>
        <taxon>Flavobacteriia</taxon>
        <taxon>Flavobacteriales</taxon>
        <taxon>Flavobacteriaceae</taxon>
        <taxon>Flavobacterium</taxon>
    </lineage>
</organism>
<evidence type="ECO:0000259" key="1">
    <source>
        <dbReference type="Pfam" id="PF13521"/>
    </source>
</evidence>
<dbReference type="EMBL" id="CP020919">
    <property type="protein sequence ID" value="AWG24082.1"/>
    <property type="molecule type" value="Genomic_DNA"/>
</dbReference>
<dbReference type="AlphaFoldDB" id="A0A2S1LJZ8"/>
<evidence type="ECO:0000313" key="3">
    <source>
        <dbReference type="EMBL" id="AWG24082.1"/>
    </source>
</evidence>
<dbReference type="InterPro" id="IPR038727">
    <property type="entry name" value="NadR/Ttd14_AAA_dom"/>
</dbReference>
<reference evidence="3 4" key="1">
    <citation type="submission" date="2017-04" db="EMBL/GenBank/DDBJ databases">
        <title>Complete genome sequence of Flavobacterium kingsejong AJ004.</title>
        <authorList>
            <person name="Lee P.C."/>
        </authorList>
    </citation>
    <scope>NUCLEOTIDE SEQUENCE [LARGE SCALE GENOMIC DNA]</scope>
    <source>
        <strain evidence="3 4">AJ004</strain>
    </source>
</reference>
<dbReference type="OrthoDB" id="5572060at2"/>
<dbReference type="Pfam" id="PF14134">
    <property type="entry name" value="DUF4301"/>
    <property type="match status" value="1"/>
</dbReference>
<evidence type="ECO:0000313" key="4">
    <source>
        <dbReference type="Proteomes" id="UP000244677"/>
    </source>
</evidence>
<evidence type="ECO:0000259" key="2">
    <source>
        <dbReference type="Pfam" id="PF14134"/>
    </source>
</evidence>